<feature type="transmembrane region" description="Helical" evidence="1">
    <location>
        <begin position="136"/>
        <end position="155"/>
    </location>
</feature>
<reference evidence="2 3" key="1">
    <citation type="submission" date="2020-07" db="EMBL/GenBank/DDBJ databases">
        <title>Sequencing the genomes of 1000 actinobacteria strains.</title>
        <authorList>
            <person name="Klenk H.-P."/>
        </authorList>
    </citation>
    <scope>NUCLEOTIDE SEQUENCE [LARGE SCALE GENOMIC DNA]</scope>
    <source>
        <strain evidence="2 3">LI1</strain>
    </source>
</reference>
<feature type="transmembrane region" description="Helical" evidence="1">
    <location>
        <begin position="241"/>
        <end position="263"/>
    </location>
</feature>
<keyword evidence="3" id="KW-1185">Reference proteome</keyword>
<keyword evidence="1" id="KW-0472">Membrane</keyword>
<protein>
    <submittedName>
        <fullName evidence="2">Uncharacterized protein</fullName>
    </submittedName>
</protein>
<organism evidence="2 3">
    <name type="scientific">Glaciibacter psychrotolerans</name>
    <dbReference type="NCBI Taxonomy" id="670054"/>
    <lineage>
        <taxon>Bacteria</taxon>
        <taxon>Bacillati</taxon>
        <taxon>Actinomycetota</taxon>
        <taxon>Actinomycetes</taxon>
        <taxon>Micrococcales</taxon>
        <taxon>Microbacteriaceae</taxon>
        <taxon>Glaciibacter</taxon>
    </lineage>
</organism>
<proteinExistence type="predicted"/>
<evidence type="ECO:0000313" key="3">
    <source>
        <dbReference type="Proteomes" id="UP000537260"/>
    </source>
</evidence>
<comment type="caution">
    <text evidence="2">The sequence shown here is derived from an EMBL/GenBank/DDBJ whole genome shotgun (WGS) entry which is preliminary data.</text>
</comment>
<dbReference type="EMBL" id="JACCFM010000001">
    <property type="protein sequence ID" value="NYJ20330.1"/>
    <property type="molecule type" value="Genomic_DNA"/>
</dbReference>
<evidence type="ECO:0000256" key="1">
    <source>
        <dbReference type="SAM" id="Phobius"/>
    </source>
</evidence>
<feature type="transmembrane region" description="Helical" evidence="1">
    <location>
        <begin position="176"/>
        <end position="197"/>
    </location>
</feature>
<name>A0A7Z0J6F4_9MICO</name>
<feature type="transmembrane region" description="Helical" evidence="1">
    <location>
        <begin position="106"/>
        <end position="130"/>
    </location>
</feature>
<keyword evidence="1" id="KW-0812">Transmembrane</keyword>
<keyword evidence="1" id="KW-1133">Transmembrane helix</keyword>
<feature type="transmembrane region" description="Helical" evidence="1">
    <location>
        <begin position="203"/>
        <end position="221"/>
    </location>
</feature>
<feature type="transmembrane region" description="Helical" evidence="1">
    <location>
        <begin position="269"/>
        <end position="287"/>
    </location>
</feature>
<gene>
    <name evidence="2" type="ORF">HNR05_002121</name>
</gene>
<evidence type="ECO:0000313" key="2">
    <source>
        <dbReference type="EMBL" id="NYJ20330.1"/>
    </source>
</evidence>
<dbReference type="Proteomes" id="UP000537260">
    <property type="component" value="Unassembled WGS sequence"/>
</dbReference>
<feature type="transmembrane region" description="Helical" evidence="1">
    <location>
        <begin position="36"/>
        <end position="56"/>
    </location>
</feature>
<accession>A0A7Z0J6F4</accession>
<feature type="transmembrane region" description="Helical" evidence="1">
    <location>
        <begin position="76"/>
        <end position="94"/>
    </location>
</feature>
<sequence>MMTDHPHNATAAARLLHSGQQIGARVVVSFDLRTQALVQAGLAAGTFLYIWAALLIAAGQSTDAAGNDGAPSENGFITNLLLPFFALTSLTLASRERLRATLPSRFPSLWILVGIACWVPFLIALFATIFGASVGWWVFPLIALCAAAPPLALAMSSALKARASSIHPMPDGPREALSGWVIAVTLAMGMLFGLAAATSTFPWGRTAGFILLGILLTYFLFQKARWGIIHVGAEWGSAQWVGFASSFGLLVLVTVVLACTPLGSPLGEVVGIVGGVAVAAPLVFSAFRGSVIRERPEEFWDAPTV</sequence>
<dbReference type="AlphaFoldDB" id="A0A7Z0J6F4"/>